<protein>
    <recommendedName>
        <fullName evidence="11">8-oxo-dGTP diphosphatase</fullName>
        <ecNumber evidence="11">3.6.1.55</ecNumber>
    </recommendedName>
</protein>
<evidence type="ECO:0000256" key="6">
    <source>
        <dbReference type="ARBA" id="ARBA00022763"/>
    </source>
</evidence>
<comment type="catalytic activity">
    <reaction evidence="10">
        <text>8-oxo-dGTP + H2O = 8-oxo-dGMP + diphosphate + H(+)</text>
        <dbReference type="Rhea" id="RHEA:31575"/>
        <dbReference type="ChEBI" id="CHEBI:15377"/>
        <dbReference type="ChEBI" id="CHEBI:15378"/>
        <dbReference type="ChEBI" id="CHEBI:33019"/>
        <dbReference type="ChEBI" id="CHEBI:63224"/>
        <dbReference type="ChEBI" id="CHEBI:77896"/>
        <dbReference type="EC" id="3.6.1.55"/>
    </reaction>
</comment>
<evidence type="ECO:0000256" key="8">
    <source>
        <dbReference type="ARBA" id="ARBA00022842"/>
    </source>
</evidence>
<keyword evidence="9" id="KW-0234">DNA repair</keyword>
<keyword evidence="8" id="KW-0460">Magnesium</keyword>
<comment type="cofactor">
    <cofactor evidence="1">
        <name>Mg(2+)</name>
        <dbReference type="ChEBI" id="CHEBI:18420"/>
    </cofactor>
</comment>
<dbReference type="GO" id="GO:0035539">
    <property type="term" value="F:8-oxo-7,8-dihydrodeoxyguanosine triphosphate pyrophosphatase activity"/>
    <property type="evidence" value="ECO:0007669"/>
    <property type="project" value="UniProtKB-EC"/>
</dbReference>
<dbReference type="EC" id="3.6.1.55" evidence="11"/>
<dbReference type="GO" id="GO:0046872">
    <property type="term" value="F:metal ion binding"/>
    <property type="evidence" value="ECO:0007669"/>
    <property type="project" value="UniProtKB-KW"/>
</dbReference>
<evidence type="ECO:0000256" key="10">
    <source>
        <dbReference type="ARBA" id="ARBA00035861"/>
    </source>
</evidence>
<keyword evidence="5" id="KW-0479">Metal-binding</keyword>
<dbReference type="Gene3D" id="3.90.79.10">
    <property type="entry name" value="Nucleoside Triphosphate Pyrophosphohydrolase"/>
    <property type="match status" value="1"/>
</dbReference>
<comment type="similarity">
    <text evidence="2">Belongs to the Nudix hydrolase family.</text>
</comment>
<sequence length="130" mass="15011">MKKLIEVVGAVIYDNNKILCAQRSEQMSLPLLWEFPGGKIEQGESDVDALKREIKEEMKCDLEVLDKVTTTTYEYDFAVIQLTTYKCRLQKQMPTLTEHKQIQWLNAEDLHQLEWAPADIPAVDKIVEEG</sequence>
<dbReference type="PANTHER" id="PTHR47707:SF1">
    <property type="entry name" value="NUDIX HYDROLASE FAMILY PROTEIN"/>
    <property type="match status" value="1"/>
</dbReference>
<keyword evidence="3" id="KW-0515">Mutator protein</keyword>
<evidence type="ECO:0000256" key="4">
    <source>
        <dbReference type="ARBA" id="ARBA00022705"/>
    </source>
</evidence>
<dbReference type="Pfam" id="PF00293">
    <property type="entry name" value="NUDIX"/>
    <property type="match status" value="1"/>
</dbReference>
<dbReference type="GO" id="GO:0008413">
    <property type="term" value="F:8-oxo-7,8-dihydroguanosine triphosphate pyrophosphatase activity"/>
    <property type="evidence" value="ECO:0007669"/>
    <property type="project" value="TreeGrafter"/>
</dbReference>
<gene>
    <name evidence="13" type="ORF">EIG99_05310</name>
</gene>
<evidence type="ECO:0000256" key="9">
    <source>
        <dbReference type="ARBA" id="ARBA00023204"/>
    </source>
</evidence>
<name>A0A4Q7CMX0_9STAP</name>
<evidence type="ECO:0000313" key="13">
    <source>
        <dbReference type="EMBL" id="RZI02762.1"/>
    </source>
</evidence>
<feature type="domain" description="Nudix hydrolase" evidence="12">
    <location>
        <begin position="3"/>
        <end position="127"/>
    </location>
</feature>
<evidence type="ECO:0000256" key="1">
    <source>
        <dbReference type="ARBA" id="ARBA00001946"/>
    </source>
</evidence>
<dbReference type="GO" id="GO:0044715">
    <property type="term" value="F:8-oxo-dGDP phosphatase activity"/>
    <property type="evidence" value="ECO:0007669"/>
    <property type="project" value="TreeGrafter"/>
</dbReference>
<accession>A0A4Q7CMX0</accession>
<dbReference type="CDD" id="cd03425">
    <property type="entry name" value="NUDIX_MutT_NudA_like"/>
    <property type="match status" value="1"/>
</dbReference>
<dbReference type="InterPro" id="IPR047127">
    <property type="entry name" value="MutT-like"/>
</dbReference>
<proteinExistence type="inferred from homology"/>
<keyword evidence="6" id="KW-0227">DNA damage</keyword>
<reference evidence="13 14" key="1">
    <citation type="submission" date="2018-11" db="EMBL/GenBank/DDBJ databases">
        <title>Genomic profiling of Staphylococcus species from a Poultry farm system in KwaZulu-Natal, South Africa.</title>
        <authorList>
            <person name="Amoako D.G."/>
            <person name="Somboro A.M."/>
            <person name="Abia A.L.K."/>
            <person name="Bester L.A."/>
            <person name="Essack S.Y."/>
        </authorList>
    </citation>
    <scope>NUCLEOTIDE SEQUENCE [LARGE SCALE GENOMIC DNA]</scope>
    <source>
        <strain evidence="13 14">SA11</strain>
    </source>
</reference>
<dbReference type="GO" id="GO:0006260">
    <property type="term" value="P:DNA replication"/>
    <property type="evidence" value="ECO:0007669"/>
    <property type="project" value="UniProtKB-KW"/>
</dbReference>
<evidence type="ECO:0000256" key="2">
    <source>
        <dbReference type="ARBA" id="ARBA00005582"/>
    </source>
</evidence>
<evidence type="ECO:0000256" key="11">
    <source>
        <dbReference type="ARBA" id="ARBA00038905"/>
    </source>
</evidence>
<evidence type="ECO:0000259" key="12">
    <source>
        <dbReference type="PROSITE" id="PS51462"/>
    </source>
</evidence>
<dbReference type="RefSeq" id="WP_130135434.1">
    <property type="nucleotide sequence ID" value="NZ_RQTE01000087.1"/>
</dbReference>
<dbReference type="InterPro" id="IPR015797">
    <property type="entry name" value="NUDIX_hydrolase-like_dom_sf"/>
</dbReference>
<dbReference type="InterPro" id="IPR000086">
    <property type="entry name" value="NUDIX_hydrolase_dom"/>
</dbReference>
<dbReference type="GO" id="GO:0044716">
    <property type="term" value="F:8-oxo-GDP phosphatase activity"/>
    <property type="evidence" value="ECO:0007669"/>
    <property type="project" value="TreeGrafter"/>
</dbReference>
<dbReference type="PROSITE" id="PS51462">
    <property type="entry name" value="NUDIX"/>
    <property type="match status" value="1"/>
</dbReference>
<keyword evidence="7 13" id="KW-0378">Hydrolase</keyword>
<evidence type="ECO:0000256" key="5">
    <source>
        <dbReference type="ARBA" id="ARBA00022723"/>
    </source>
</evidence>
<organism evidence="13 14">
    <name type="scientific">Staphylococcus condimenti</name>
    <dbReference type="NCBI Taxonomy" id="70255"/>
    <lineage>
        <taxon>Bacteria</taxon>
        <taxon>Bacillati</taxon>
        <taxon>Bacillota</taxon>
        <taxon>Bacilli</taxon>
        <taxon>Bacillales</taxon>
        <taxon>Staphylococcaceae</taxon>
        <taxon>Staphylococcus</taxon>
    </lineage>
</organism>
<dbReference type="SUPFAM" id="SSF55811">
    <property type="entry name" value="Nudix"/>
    <property type="match status" value="1"/>
</dbReference>
<comment type="caution">
    <text evidence="13">The sequence shown here is derived from an EMBL/GenBank/DDBJ whole genome shotgun (WGS) entry which is preliminary data.</text>
</comment>
<dbReference type="Proteomes" id="UP000293854">
    <property type="component" value="Unassembled WGS sequence"/>
</dbReference>
<evidence type="ECO:0000256" key="7">
    <source>
        <dbReference type="ARBA" id="ARBA00022801"/>
    </source>
</evidence>
<evidence type="ECO:0000313" key="14">
    <source>
        <dbReference type="Proteomes" id="UP000293854"/>
    </source>
</evidence>
<dbReference type="GO" id="GO:0006281">
    <property type="term" value="P:DNA repair"/>
    <property type="evidence" value="ECO:0007669"/>
    <property type="project" value="UniProtKB-KW"/>
</dbReference>
<keyword evidence="4" id="KW-0235">DNA replication</keyword>
<dbReference type="AlphaFoldDB" id="A0A4Q7CMX0"/>
<evidence type="ECO:0000256" key="3">
    <source>
        <dbReference type="ARBA" id="ARBA00022457"/>
    </source>
</evidence>
<dbReference type="EMBL" id="RQTE01000087">
    <property type="protein sequence ID" value="RZI02762.1"/>
    <property type="molecule type" value="Genomic_DNA"/>
</dbReference>
<dbReference type="PANTHER" id="PTHR47707">
    <property type="entry name" value="8-OXO-DGTP DIPHOSPHATASE"/>
    <property type="match status" value="1"/>
</dbReference>